<sequence>MASLIRRAAVVALTALMLGLSGGALATAASAEPSNDGHEWGERHHHGGPPVHFGPFEVPRFGSVSGGFAWNLPH</sequence>
<organism evidence="3 4">
    <name type="scientific">Streptomyces syringium</name>
    <dbReference type="NCBI Taxonomy" id="76729"/>
    <lineage>
        <taxon>Bacteria</taxon>
        <taxon>Bacillati</taxon>
        <taxon>Actinomycetota</taxon>
        <taxon>Actinomycetes</taxon>
        <taxon>Kitasatosporales</taxon>
        <taxon>Streptomycetaceae</taxon>
        <taxon>Streptomyces</taxon>
    </lineage>
</organism>
<feature type="signal peptide" evidence="2">
    <location>
        <begin position="1"/>
        <end position="26"/>
    </location>
</feature>
<feature type="region of interest" description="Disordered" evidence="1">
    <location>
        <begin position="28"/>
        <end position="53"/>
    </location>
</feature>
<dbReference type="EMBL" id="JAGIOH010000001">
    <property type="protein sequence ID" value="MBP2404594.1"/>
    <property type="molecule type" value="Genomic_DNA"/>
</dbReference>
<name>A0ABS4Y729_9ACTN</name>
<evidence type="ECO:0000256" key="2">
    <source>
        <dbReference type="SAM" id="SignalP"/>
    </source>
</evidence>
<dbReference type="Proteomes" id="UP001519291">
    <property type="component" value="Unassembled WGS sequence"/>
</dbReference>
<protein>
    <submittedName>
        <fullName evidence="3">Uncharacterized protein</fullName>
    </submittedName>
</protein>
<evidence type="ECO:0000313" key="4">
    <source>
        <dbReference type="Proteomes" id="UP001519291"/>
    </source>
</evidence>
<feature type="chain" id="PRO_5045245822" evidence="2">
    <location>
        <begin position="27"/>
        <end position="74"/>
    </location>
</feature>
<accession>A0ABS4Y729</accession>
<proteinExistence type="predicted"/>
<evidence type="ECO:0000313" key="3">
    <source>
        <dbReference type="EMBL" id="MBP2404594.1"/>
    </source>
</evidence>
<reference evidence="3 4" key="1">
    <citation type="submission" date="2021-03" db="EMBL/GenBank/DDBJ databases">
        <title>Sequencing the genomes of 1000 actinobacteria strains.</title>
        <authorList>
            <person name="Klenk H.-P."/>
        </authorList>
    </citation>
    <scope>NUCLEOTIDE SEQUENCE [LARGE SCALE GENOMIC DNA]</scope>
    <source>
        <strain evidence="3 4">DSM 41480</strain>
    </source>
</reference>
<comment type="caution">
    <text evidence="3">The sequence shown here is derived from an EMBL/GenBank/DDBJ whole genome shotgun (WGS) entry which is preliminary data.</text>
</comment>
<keyword evidence="2" id="KW-0732">Signal</keyword>
<evidence type="ECO:0000256" key="1">
    <source>
        <dbReference type="SAM" id="MobiDB-lite"/>
    </source>
</evidence>
<keyword evidence="4" id="KW-1185">Reference proteome</keyword>
<gene>
    <name evidence="3" type="ORF">JO379_004063</name>
</gene>